<dbReference type="InterPro" id="IPR015925">
    <property type="entry name" value="Ryanodine_IP3_receptor"/>
</dbReference>
<dbReference type="OMA" id="LTINEMM"/>
<organism evidence="3 4">
    <name type="scientific">Paramecium octaurelia</name>
    <dbReference type="NCBI Taxonomy" id="43137"/>
    <lineage>
        <taxon>Eukaryota</taxon>
        <taxon>Sar</taxon>
        <taxon>Alveolata</taxon>
        <taxon>Ciliophora</taxon>
        <taxon>Intramacronucleata</taxon>
        <taxon>Oligohymenophorea</taxon>
        <taxon>Peniculida</taxon>
        <taxon>Parameciidae</taxon>
        <taxon>Paramecium</taxon>
    </lineage>
</organism>
<comment type="caution">
    <text evidence="3">The sequence shown here is derived from an EMBL/GenBank/DDBJ whole genome shotgun (WGS) entry which is preliminary data.</text>
</comment>
<feature type="transmembrane region" description="Helical" evidence="1">
    <location>
        <begin position="2727"/>
        <end position="2752"/>
    </location>
</feature>
<keyword evidence="1" id="KW-0812">Transmembrane</keyword>
<sequence>MDHFNQKTKGSQFLRMAVTSRQRDIPHLRLEPGELPQLMESMMVDINVGCELMGLNVFFINKQMNMSLSFVALQSCKKGTEHIKNAFLKIGFRTLKQKTLHQNEINRSATLIQATSQYLGNKNGQEAQTQQREDFEQETKKQKQLTFLQTKVRQSTSPQQDIMRQQEKDEILDNEISDNQSVQKEIIKSKKKSLVQNKGPEKEIQGHRQSEHPYLKFGDVFVIKTNVAGTAIGGKQSETQIHELIIIGNLQYSGSINCVNMTNQVINNPYSHQQKCFFTIRNPRTIMSDQSYVCYGQRIVLVHSKSEQSVMINLDVPSQERGSFQVNLQSQIGHQNILRIMPYSSANKIGDKIQYNDQLLFQQDSNRQYYLKLEKDESRYSSNKFIDINASDRPDCFHLHKVKSHQNNIIQIINQQFMIAIGTSEKQLQQFIINKNAIINNFNNDQQQQQQETFSLRTLDLNKYLMQDYEVQSSNLLNSYTYFEIQPLFPFTEQQAGPNACKLKSLFTQQYLSLDPNDEKRLKLTAGYMQDEYSIFYFNPESTEQQESNEQIVSIQSSQGTYLMLTQNGKFQFQPLTNDQTPQIFSIKQIDPASSVILEDLNEIHMRILNFHVYLQQWSILSDKKKSNEDIFVFDYLKSLSLKGQLEQEVYHLQLQLEALSNHLSNKANQYEMNNNVQTSYQQKQKLLREQKILELLFSLLKLIDNIVFTQQKVFREKEQSRLYKTERRLPSQQTASYVAFKALASIPVHIYKIILLAIKNNQSNRKIALDNDEFLCRQIRSYGPHVSAILREAVKDQPNIDLTDWVRLLEPLEEVGNNIYDMTIYLKVISIAMVDSSNQGIFRYQNKVCKELFSQGKNGKTKFLCQFNVLLDKPTFNLYREEPLADFLLKNPSLNQLHLIRPSENNEMELFSLEELGEKILVKKSLLQFLSYLTASVNLLAQLCKGRNKKCMKKVQFLGITSNHIQNVIKSTQIPLSMKNSYLKLYEVLYIDIDPFLPIYSQTCFIWGQLQMEKDKKIAQIFNHYVEAVEVGKLTKEFEEKMLPLLLELLTQGNSFQEGLIKVKKKKMHIRLPSLSGNQVQTEKVEQKSKISQKIKFLTTLYHLVYKIIQLGYLTEEQICSIVKPMLQIFVPFLSQREKQALEVKENWLNELIASAKSLQQQSLVDLIDELFSNAGLLMKQYFTIQLNVQIQEFLRHFQRSYQTYCLQSLEKLIAEVREIIMRMQLGQNKNLVLGYLLGFYCSNYLFQSKGFRLCQEALNQGVNQQWISQLRQAEIILDGDELELYQQLTGNSLVGQIFSPIRLEVQIQQLEDSQKKNSEGGGKQKDEKNWEIDNQLNKLINRIKEIKMDSFKLTKTQNILRNLGVHKQILRLIKAQREQSDTQQISIKFLCLFLLNNRLNCSEIQEDLFTIIQLASSNLKVSKLIGVFCQSLNDQWTVLQQLIKSIFATMHEHKGTCQQFYKALLSILQNRLLSQDRMNALKREILSNLFKIPSYINDLQYYKQFNDVKNKKEEQQFYGMEFQIFSASNALTAQVIKDYSLGIQQIQGILFTEQINQMIHNPAISYLIKSELIKLVYITQIQQIQTFTMSDMRELLIMLLNDLLAYPKYLDGLLKQCETNTEEDKEKIVKDKLQVDMIKQKMFQDTEEKKKNLLATTPGMPNQTNAAQQQVQQMNEQKRIVFDNTEYWKYFLKISNWQNIQFGVLMLLQQLFLEIQYRKWNIQETQSNQQILQIEQMNQITEDSLYEPLALIKLILENTRQTLNLIENTLQYPKYRVYLAQLQHYISKCLMQCPLESNLKNFKTIKYAQEYKTQRAIKTQIKEYKQKALPKPSQEELKQNLNQFYEKLRCYMMEKHLTINEMMDKIRGEFQFHSELLISEGQYSVNTPDKLIGKDKFCNLFNQILDEHFQQLIQIKLSKTLPDISKYLTYEDASKYYESYMQLRDSTKNLLDINKFFQKLMNYLDSQKIKYNKVELKELQKKKIQQKNYQQESLFIQQTYGQFIYQYELLINPDNPYNFYRLDKALFNDIQEQFLLKLSNDDEVIYIFSRLLKEEAIQQKQLALNIIYECLQREQSIIEKDRLLHFCIKQIPFLMMYLEESDNEYTIKSIKKVKKTLFIFEQIQKMNKQQLATVIENDCWVQFNKFISRTFNQVDRLFSLEQHIKQSASSNDNRLFISKTDLSNEKNQLLGQFFKIIASILRLIGKLIQCIDVTSQFGDSANQSSLTEEVLYFTTNYFNYINRSQLTHICTETDILTLYTESFRCLNNFCEGNPQNQNLIFNHKPLIQIIQFVITTPKYDILADNLQDNNYRTLFKATIKLLLLVQLDLHQSYTELNFQILFEKLLTIYDTFAPRLQIIIQGQKCTHVDNINCTYLKCQYDLIAPGEFEVFTICFDLIILFNILCEKIDKVGKGEIKRDYWQTLKERVIVDQMHDLTLNQKQNINFLRIYLSMKQFVKQQPFDDKRREFLREYLQSNESVITSLEIKEHKQQQKINVKKKSTSVKSPIILNKQQSLLGDMASPKSKLKESIYKITNKKLQVKQTLEEAIPFKKFEEQDMVIETHGKRGSKMEQKLEEIAINWLEGAQQNNQRDIIKQNMCLKMAEAINFFSKYVGQIQIKRNDETKLQYFVLPFQSSFLLKQTTKKAKMLRMRRGRYEQLKTMSDYFQKEVIFRQHISMYPKLNWFSINIHLIKTFNYLLVLTLNICYLADLERQSETYSFKNQIVQIIVIILTIILILLSLFVLIIEIINQQPYIAFRVNFYREQNYEDDSLGFKGSDNLNYIYPNLQRLKKTNQRKKIKMHQYFTQNRILAQITNVTFLYHLCYLVLAALSFLASPFISLLLFDIVPRVKGLKKVLESVFVNIGKIILILYLALVVIHCYAFLAFLVEDISVFQEDQSVELPFITIFLRFFGNGFRLQSAFSQVDVYPDQQWGNYIFLVSFFLVVFIICFALIISIITGQYSHKNLLSKNQKNKSCKICNISYYQCREKNISWQEHIEKVHKLSAYLFFIICLQQKQELNYVEREIAKKLLEKDMSWLPTN</sequence>
<feature type="transmembrane region" description="Helical" evidence="1">
    <location>
        <begin position="2867"/>
        <end position="2891"/>
    </location>
</feature>
<evidence type="ECO:0000313" key="4">
    <source>
        <dbReference type="Proteomes" id="UP000683925"/>
    </source>
</evidence>
<dbReference type="InterPro" id="IPR014821">
    <property type="entry name" value="Ins145_P3_rcpt"/>
</dbReference>
<evidence type="ECO:0000256" key="1">
    <source>
        <dbReference type="SAM" id="Phobius"/>
    </source>
</evidence>
<dbReference type="EMBL" id="CAJJDP010000150">
    <property type="protein sequence ID" value="CAD8209728.1"/>
    <property type="molecule type" value="Genomic_DNA"/>
</dbReference>
<feature type="transmembrane region" description="Helical" evidence="1">
    <location>
        <begin position="2822"/>
        <end position="2847"/>
    </location>
</feature>
<dbReference type="GO" id="GO:0006816">
    <property type="term" value="P:calcium ion transport"/>
    <property type="evidence" value="ECO:0007669"/>
    <property type="project" value="InterPro"/>
</dbReference>
<proteinExistence type="predicted"/>
<dbReference type="Proteomes" id="UP000683925">
    <property type="component" value="Unassembled WGS sequence"/>
</dbReference>
<feature type="domain" description="Inositol 1,4,5-trisphosphate/ryanodine receptor" evidence="2">
    <location>
        <begin position="274"/>
        <end position="403"/>
    </location>
</feature>
<gene>
    <name evidence="3" type="ORF">POCTA_138.1.T1480067</name>
</gene>
<reference evidence="3" key="1">
    <citation type="submission" date="2021-01" db="EMBL/GenBank/DDBJ databases">
        <authorList>
            <consortium name="Genoscope - CEA"/>
            <person name="William W."/>
        </authorList>
    </citation>
    <scope>NUCLEOTIDE SEQUENCE</scope>
</reference>
<dbReference type="OrthoDB" id="294821at2759"/>
<protein>
    <recommendedName>
        <fullName evidence="2">Inositol 1,4,5-trisphosphate/ryanodine receptor domain-containing protein</fullName>
    </recommendedName>
</protein>
<accession>A0A8S1Y933</accession>
<keyword evidence="4" id="KW-1185">Reference proteome</keyword>
<evidence type="ECO:0000259" key="2">
    <source>
        <dbReference type="Pfam" id="PF08709"/>
    </source>
</evidence>
<evidence type="ECO:0000313" key="3">
    <source>
        <dbReference type="EMBL" id="CAD8209728.1"/>
    </source>
</evidence>
<dbReference type="PANTHER" id="PTHR13715:SF99">
    <property type="entry name" value="INOSITOL 1,4,5-TRISPHOSPHATE RECEPTOR-LIKE PROTEIN A"/>
    <property type="match status" value="1"/>
</dbReference>
<keyword evidence="1" id="KW-1133">Transmembrane helix</keyword>
<feature type="transmembrane region" description="Helical" evidence="1">
    <location>
        <begin position="2939"/>
        <end position="2963"/>
    </location>
</feature>
<dbReference type="PANTHER" id="PTHR13715">
    <property type="entry name" value="RYANODINE RECEPTOR AND IP3 RECEPTOR"/>
    <property type="match status" value="1"/>
</dbReference>
<keyword evidence="1" id="KW-0472">Membrane</keyword>
<dbReference type="Pfam" id="PF08709">
    <property type="entry name" value="Ins145_P3_rec"/>
    <property type="match status" value="1"/>
</dbReference>
<name>A0A8S1Y933_PAROT</name>